<dbReference type="InterPro" id="IPR053749">
    <property type="entry name" value="TA_system-associated_sf"/>
</dbReference>
<dbReference type="SUPFAM" id="SSF69318">
    <property type="entry name" value="Integrin alpha N-terminal domain"/>
    <property type="match status" value="1"/>
</dbReference>
<evidence type="ECO:0008006" key="4">
    <source>
        <dbReference type="Google" id="ProtNLM"/>
    </source>
</evidence>
<accession>A0ABQ4K4R2</accession>
<evidence type="ECO:0000256" key="1">
    <source>
        <dbReference type="SAM" id="SignalP"/>
    </source>
</evidence>
<evidence type="ECO:0000313" key="2">
    <source>
        <dbReference type="EMBL" id="GIN20719.1"/>
    </source>
</evidence>
<reference evidence="2 3" key="1">
    <citation type="submission" date="2021-03" db="EMBL/GenBank/DDBJ databases">
        <title>Antimicrobial resistance genes in bacteria isolated from Japanese honey, and their potential for conferring macrolide and lincosamide resistance in the American foulbrood pathogen Paenibacillus larvae.</title>
        <authorList>
            <person name="Okamoto M."/>
            <person name="Kumagai M."/>
            <person name="Kanamori H."/>
            <person name="Takamatsu D."/>
        </authorList>
    </citation>
    <scope>NUCLEOTIDE SEQUENCE [LARGE SCALE GENOMIC DNA]</scope>
    <source>
        <strain evidence="2 3">J1TS3</strain>
    </source>
</reference>
<dbReference type="Proteomes" id="UP000680279">
    <property type="component" value="Unassembled WGS sequence"/>
</dbReference>
<comment type="caution">
    <text evidence="2">The sequence shown here is derived from an EMBL/GenBank/DDBJ whole genome shotgun (WGS) entry which is preliminary data.</text>
</comment>
<evidence type="ECO:0000313" key="3">
    <source>
        <dbReference type="Proteomes" id="UP000680279"/>
    </source>
</evidence>
<feature type="chain" id="PRO_5046108704" description="Lipoprotein" evidence="1">
    <location>
        <begin position="20"/>
        <end position="564"/>
    </location>
</feature>
<keyword evidence="1" id="KW-0732">Signal</keyword>
<sequence length="564" mass="62969">MKNLLVSFIFLTAASLLTAGCTILPEPGSLIQAPKQTVTGAADSEDIHLIAKKFLPKGTILATPNSPVHGEPILTADFDEDGLEEVVVFYQSRNSSGSVGMFVLKKYGDEWEKVFAKKGMGYEISWASASDLTGDGKNELLVGWKIGSSAGSTLEIFTYRKNGMDQVTKINYHELDLIHIDNDPKARLAVWKKDGNDIYNVDLLEWRGKTLQPDKDHYPVFFPEVVNYYQRRTAAVPDASYYWYYLADALLKANLPEQALTAVEEGMSFNMVVPTYDQFIELRNKIERSLALAGDQDLVLEVRNAGITMEIPREISPYITYEEKAADMGGYEVSVLVSAGTNRKKLFTIEIFSKDIYVPEDEPDLERIAESEQFVYFARKSVPATSGGIIEKKSFALVDKMISNVRPGSVYPAFTNLENELIVKQVKEAADKYTFVTTGGKMPKGIVEASVNDGMENRYMGSDLDTREKLASYLSTSYTPGTIRSYLQRTNLSKHNGKLVQSNADGGSQLHYEKAVIVRKKDNGMEKEFDLRVPIGNSLSFEYVHVVFSKTKDGWRISSDLGTF</sequence>
<name>A0ABQ4K4R2_9BACI</name>
<dbReference type="Gene3D" id="2.130.10.130">
    <property type="entry name" value="Integrin alpha, N-terminal"/>
    <property type="match status" value="1"/>
</dbReference>
<dbReference type="RefSeq" id="WP_018706997.1">
    <property type="nucleotide sequence ID" value="NZ_BOQT01000005.1"/>
</dbReference>
<dbReference type="PROSITE" id="PS51257">
    <property type="entry name" value="PROKAR_LIPOPROTEIN"/>
    <property type="match status" value="1"/>
</dbReference>
<keyword evidence="3" id="KW-1185">Reference proteome</keyword>
<dbReference type="InterPro" id="IPR031841">
    <property type="entry name" value="Endopep_inhib"/>
</dbReference>
<gene>
    <name evidence="2" type="ORF">J1TS3_18530</name>
</gene>
<dbReference type="EMBL" id="BOQT01000005">
    <property type="protein sequence ID" value="GIN20719.1"/>
    <property type="molecule type" value="Genomic_DNA"/>
</dbReference>
<feature type="signal peptide" evidence="1">
    <location>
        <begin position="1"/>
        <end position="19"/>
    </location>
</feature>
<proteinExistence type="predicted"/>
<protein>
    <recommendedName>
        <fullName evidence="4">Lipoprotein</fullName>
    </recommendedName>
</protein>
<dbReference type="Pfam" id="PF16800">
    <property type="entry name" value="Endopep_inhib"/>
    <property type="match status" value="1"/>
</dbReference>
<dbReference type="InterPro" id="IPR028994">
    <property type="entry name" value="Integrin_alpha_N"/>
</dbReference>
<dbReference type="Gene3D" id="3.10.450.420">
    <property type="match status" value="1"/>
</dbReference>
<organism evidence="2 3">
    <name type="scientific">Siminovitchia fordii</name>
    <dbReference type="NCBI Taxonomy" id="254759"/>
    <lineage>
        <taxon>Bacteria</taxon>
        <taxon>Bacillati</taxon>
        <taxon>Bacillota</taxon>
        <taxon>Bacilli</taxon>
        <taxon>Bacillales</taxon>
        <taxon>Bacillaceae</taxon>
        <taxon>Siminovitchia</taxon>
    </lineage>
</organism>